<dbReference type="EMBL" id="CAMGYJ010000010">
    <property type="protein sequence ID" value="CAI0552494.1"/>
    <property type="molecule type" value="Genomic_DNA"/>
</dbReference>
<reference evidence="8" key="1">
    <citation type="submission" date="2022-08" db="EMBL/GenBank/DDBJ databases">
        <authorList>
            <person name="Gutierrez-Valencia J."/>
        </authorList>
    </citation>
    <scope>NUCLEOTIDE SEQUENCE</scope>
</reference>
<keyword evidence="7" id="KW-1133">Transmembrane helix</keyword>
<evidence type="ECO:0000313" key="8">
    <source>
        <dbReference type="EMBL" id="CAI0552494.1"/>
    </source>
</evidence>
<evidence type="ECO:0000256" key="2">
    <source>
        <dbReference type="ARBA" id="ARBA00005581"/>
    </source>
</evidence>
<protein>
    <recommendedName>
        <fullName evidence="6">S-protein homolog</fullName>
    </recommendedName>
</protein>
<dbReference type="InterPro" id="IPR010264">
    <property type="entry name" value="Self-incomp_S1"/>
</dbReference>
<keyword evidence="5" id="KW-0732">Signal</keyword>
<comment type="subcellular location">
    <subcellularLocation>
        <location evidence="1 6">Secreted</location>
    </subcellularLocation>
</comment>
<dbReference type="PANTHER" id="PTHR31232:SF156">
    <property type="entry name" value="PLANT SELF-INCOMPATIBILITY PROTEIN S1 FAMILY-RELATED"/>
    <property type="match status" value="1"/>
</dbReference>
<dbReference type="PANTHER" id="PTHR31232">
    <property type="match status" value="1"/>
</dbReference>
<dbReference type="AlphaFoldDB" id="A0AAV0R464"/>
<evidence type="ECO:0000313" key="9">
    <source>
        <dbReference type="Proteomes" id="UP001154282"/>
    </source>
</evidence>
<dbReference type="Pfam" id="PF05938">
    <property type="entry name" value="Self-incomp_S1"/>
    <property type="match status" value="1"/>
</dbReference>
<sequence length="160" mass="18224">MGKESSSSRVTSTAAILSTIVIISNLLLSATTAAAYSFWPYHHVHVTNELTGGKVLLVHCKSGTRDLGVQNITPTNEFTWRFRPGFLFVSTLFWCYVAPDGGRHIHFNAWTDHVAEKYEYGYSISWIAKDDGLYVRIPKKGDQYWQMWDQGRIMENDKNS</sequence>
<keyword evidence="7" id="KW-0472">Membrane</keyword>
<dbReference type="GO" id="GO:0005576">
    <property type="term" value="C:extracellular region"/>
    <property type="evidence" value="ECO:0007669"/>
    <property type="project" value="UniProtKB-SubCell"/>
</dbReference>
<evidence type="ECO:0000256" key="6">
    <source>
        <dbReference type="RuleBase" id="RU367044"/>
    </source>
</evidence>
<feature type="transmembrane region" description="Helical" evidence="7">
    <location>
        <begin position="12"/>
        <end position="39"/>
    </location>
</feature>
<evidence type="ECO:0000256" key="1">
    <source>
        <dbReference type="ARBA" id="ARBA00004613"/>
    </source>
</evidence>
<keyword evidence="9" id="KW-1185">Reference proteome</keyword>
<accession>A0AAV0R464</accession>
<evidence type="ECO:0000256" key="3">
    <source>
        <dbReference type="ARBA" id="ARBA00022471"/>
    </source>
</evidence>
<name>A0AAV0R464_9ROSI</name>
<evidence type="ECO:0000256" key="5">
    <source>
        <dbReference type="ARBA" id="ARBA00022729"/>
    </source>
</evidence>
<comment type="similarity">
    <text evidence="2 6">Belongs to the plant self-incompatibility (S1) protein family.</text>
</comment>
<evidence type="ECO:0000256" key="7">
    <source>
        <dbReference type="SAM" id="Phobius"/>
    </source>
</evidence>
<gene>
    <name evidence="8" type="ORF">LITE_LOCUS46451</name>
</gene>
<keyword evidence="4 6" id="KW-0964">Secreted</keyword>
<dbReference type="GO" id="GO:0060320">
    <property type="term" value="P:rejection of self pollen"/>
    <property type="evidence" value="ECO:0007669"/>
    <property type="project" value="UniProtKB-KW"/>
</dbReference>
<comment type="caution">
    <text evidence="8">The sequence shown here is derived from an EMBL/GenBank/DDBJ whole genome shotgun (WGS) entry which is preliminary data.</text>
</comment>
<evidence type="ECO:0000256" key="4">
    <source>
        <dbReference type="ARBA" id="ARBA00022525"/>
    </source>
</evidence>
<proteinExistence type="inferred from homology"/>
<keyword evidence="7" id="KW-0812">Transmembrane</keyword>
<dbReference type="Proteomes" id="UP001154282">
    <property type="component" value="Unassembled WGS sequence"/>
</dbReference>
<keyword evidence="3 6" id="KW-0713">Self-incompatibility</keyword>
<organism evidence="8 9">
    <name type="scientific">Linum tenue</name>
    <dbReference type="NCBI Taxonomy" id="586396"/>
    <lineage>
        <taxon>Eukaryota</taxon>
        <taxon>Viridiplantae</taxon>
        <taxon>Streptophyta</taxon>
        <taxon>Embryophyta</taxon>
        <taxon>Tracheophyta</taxon>
        <taxon>Spermatophyta</taxon>
        <taxon>Magnoliopsida</taxon>
        <taxon>eudicotyledons</taxon>
        <taxon>Gunneridae</taxon>
        <taxon>Pentapetalae</taxon>
        <taxon>rosids</taxon>
        <taxon>fabids</taxon>
        <taxon>Malpighiales</taxon>
        <taxon>Linaceae</taxon>
        <taxon>Linum</taxon>
    </lineage>
</organism>